<gene>
    <name evidence="10" type="ORF">KP79_PYT05225</name>
</gene>
<name>A0A210QCN2_MIZYE</name>
<dbReference type="InterPro" id="IPR018122">
    <property type="entry name" value="TF_fork_head_CS_1"/>
</dbReference>
<comment type="caution">
    <text evidence="10">The sequence shown here is derived from an EMBL/GenBank/DDBJ whole genome shotgun (WGS) entry which is preliminary data.</text>
</comment>
<dbReference type="PROSITE" id="PS50039">
    <property type="entry name" value="FORK_HEAD_3"/>
    <property type="match status" value="1"/>
</dbReference>
<dbReference type="SMART" id="SM00339">
    <property type="entry name" value="FH"/>
    <property type="match status" value="1"/>
</dbReference>
<dbReference type="OrthoDB" id="691130at2759"/>
<reference evidence="10 11" key="1">
    <citation type="journal article" date="2017" name="Nat. Ecol. Evol.">
        <title>Scallop genome provides insights into evolution of bilaterian karyotype and development.</title>
        <authorList>
            <person name="Wang S."/>
            <person name="Zhang J."/>
            <person name="Jiao W."/>
            <person name="Li J."/>
            <person name="Xun X."/>
            <person name="Sun Y."/>
            <person name="Guo X."/>
            <person name="Huan P."/>
            <person name="Dong B."/>
            <person name="Zhang L."/>
            <person name="Hu X."/>
            <person name="Sun X."/>
            <person name="Wang J."/>
            <person name="Zhao C."/>
            <person name="Wang Y."/>
            <person name="Wang D."/>
            <person name="Huang X."/>
            <person name="Wang R."/>
            <person name="Lv J."/>
            <person name="Li Y."/>
            <person name="Zhang Z."/>
            <person name="Liu B."/>
            <person name="Lu W."/>
            <person name="Hui Y."/>
            <person name="Liang J."/>
            <person name="Zhou Z."/>
            <person name="Hou R."/>
            <person name="Li X."/>
            <person name="Liu Y."/>
            <person name="Li H."/>
            <person name="Ning X."/>
            <person name="Lin Y."/>
            <person name="Zhao L."/>
            <person name="Xing Q."/>
            <person name="Dou J."/>
            <person name="Li Y."/>
            <person name="Mao J."/>
            <person name="Guo H."/>
            <person name="Dou H."/>
            <person name="Li T."/>
            <person name="Mu C."/>
            <person name="Jiang W."/>
            <person name="Fu Q."/>
            <person name="Fu X."/>
            <person name="Miao Y."/>
            <person name="Liu J."/>
            <person name="Yu Q."/>
            <person name="Li R."/>
            <person name="Liao H."/>
            <person name="Li X."/>
            <person name="Kong Y."/>
            <person name="Jiang Z."/>
            <person name="Chourrout D."/>
            <person name="Li R."/>
            <person name="Bao Z."/>
        </authorList>
    </citation>
    <scope>NUCLEOTIDE SEQUENCE [LARGE SCALE GENOMIC DNA]</scope>
    <source>
        <strain evidence="10 11">PY_sf001</strain>
    </source>
</reference>
<dbReference type="PRINTS" id="PR00053">
    <property type="entry name" value="FORKHEAD"/>
</dbReference>
<dbReference type="Pfam" id="PF00498">
    <property type="entry name" value="FHA"/>
    <property type="match status" value="1"/>
</dbReference>
<dbReference type="Pfam" id="PF00250">
    <property type="entry name" value="Forkhead"/>
    <property type="match status" value="1"/>
</dbReference>
<dbReference type="GO" id="GO:0005634">
    <property type="term" value="C:nucleus"/>
    <property type="evidence" value="ECO:0007669"/>
    <property type="project" value="UniProtKB-SubCell"/>
</dbReference>
<protein>
    <submittedName>
        <fullName evidence="10">Forkhead box protein K2</fullName>
    </submittedName>
</protein>
<dbReference type="FunFam" id="1.10.10.10:FF:000030">
    <property type="entry name" value="Forkhead box protein K2"/>
    <property type="match status" value="1"/>
</dbReference>
<accession>A0A210QCN2</accession>
<evidence type="ECO:0000256" key="6">
    <source>
        <dbReference type="PROSITE-ProRule" id="PRU00089"/>
    </source>
</evidence>
<dbReference type="InterPro" id="IPR001766">
    <property type="entry name" value="Fork_head_dom"/>
</dbReference>
<sequence length="739" mass="80243">MSATYCRTLNAKEDKSAALKIRDRYIDDFSPSISHKSTIYGENPCKFAACPSDAKTVSVRLWIANQAEFTVYLILNRPQNYFFAVHCGKICDVNTQGRGTLFFICDLPFWSVGRLVMSAVQQPSDNDAWALLALKSAPASPARVGWNPEPKEPAIARLEGRDFEYLMRQARVTIGRNSSKGEVDVNMGHSSFISRVHLEICYEHPNFFMRCGGKNGIFIDGIFQRKGAPPLQLPRTCVLRFPSTNIRIAFQALVEDNAPPPPPPPPQPESPPKKKNLPPLKINIPESVEHAFSPCPSPTGTISAANSCPTSPRGGARPSFVADIKMAALSAQANPREERDSIPTPTDSASSSPRDDSKPPYSYAQLIVQAITSAQDKQLTLSGIYAYITKNYPYYRTADKGWQNSIRHNLSLNRYFVKVPRSQEEPGKGSFWRIDPASEAKLTAQAFRRRRQRGVPCFRTPFGGLSTRSAPASPSHMAGNFTPDSMSREGSPIPEGPNEGDIHPAGTIVTHPQILAAQTAADLCRISQSAPSSPGVNITTTLSSSGTSAVHQLPTMITKPKVIVTNATQLVLNGPAGHTNSGLTNGTHMEIKKEHGTLDKIQAVVTAGGQATIKPVTLVRNTTASLQGLTSQQQQQLSSLATHQGNGLPTTAILSQPGISTFSTVQRPGIAIIPQAGMQLVTTAASQQAAMSQPQLLVTTLSNVPVSMASKRPLEEYRDEEGVEKEAKTVKREMKEEME</sequence>
<proteinExistence type="predicted"/>
<feature type="compositionally biased region" description="Pro residues" evidence="7">
    <location>
        <begin position="258"/>
        <end position="270"/>
    </location>
</feature>
<feature type="domain" description="Fork-head" evidence="9">
    <location>
        <begin position="358"/>
        <end position="453"/>
    </location>
</feature>
<keyword evidence="3 6" id="KW-0238">DNA-binding</keyword>
<dbReference type="EMBL" id="NEDP02004182">
    <property type="protein sequence ID" value="OWF46479.1"/>
    <property type="molecule type" value="Genomic_DNA"/>
</dbReference>
<dbReference type="PANTHER" id="PTHR45881">
    <property type="entry name" value="CHECKPOINT SUPPRESSOR 1-LIKE, ISOFORM A-RELATED"/>
    <property type="match status" value="1"/>
</dbReference>
<feature type="compositionally biased region" description="Polar residues" evidence="7">
    <location>
        <begin position="343"/>
        <end position="352"/>
    </location>
</feature>
<dbReference type="SUPFAM" id="SSF46785">
    <property type="entry name" value="Winged helix' DNA-binding domain"/>
    <property type="match status" value="1"/>
</dbReference>
<dbReference type="CDD" id="cd20026">
    <property type="entry name" value="FH_FOXK"/>
    <property type="match status" value="1"/>
</dbReference>
<dbReference type="InterPro" id="IPR008984">
    <property type="entry name" value="SMAD_FHA_dom_sf"/>
</dbReference>
<evidence type="ECO:0000313" key="11">
    <source>
        <dbReference type="Proteomes" id="UP000242188"/>
    </source>
</evidence>
<dbReference type="InterPro" id="IPR000253">
    <property type="entry name" value="FHA_dom"/>
</dbReference>
<keyword evidence="4" id="KW-0804">Transcription</keyword>
<dbReference type="FunFam" id="2.60.200.20:FF:000031">
    <property type="entry name" value="Forkhead box protein K1"/>
    <property type="match status" value="1"/>
</dbReference>
<dbReference type="AlphaFoldDB" id="A0A210QCN2"/>
<dbReference type="Gene3D" id="2.60.200.20">
    <property type="match status" value="1"/>
</dbReference>
<dbReference type="PROSITE" id="PS00658">
    <property type="entry name" value="FORK_HEAD_2"/>
    <property type="match status" value="1"/>
</dbReference>
<dbReference type="Proteomes" id="UP000242188">
    <property type="component" value="Unassembled WGS sequence"/>
</dbReference>
<evidence type="ECO:0000256" key="2">
    <source>
        <dbReference type="ARBA" id="ARBA00023015"/>
    </source>
</evidence>
<dbReference type="GO" id="GO:0000978">
    <property type="term" value="F:RNA polymerase II cis-regulatory region sequence-specific DNA binding"/>
    <property type="evidence" value="ECO:0007669"/>
    <property type="project" value="TreeGrafter"/>
</dbReference>
<dbReference type="GO" id="GO:0045893">
    <property type="term" value="P:positive regulation of DNA-templated transcription"/>
    <property type="evidence" value="ECO:0007669"/>
    <property type="project" value="UniProtKB-ARBA"/>
</dbReference>
<dbReference type="InterPro" id="IPR030456">
    <property type="entry name" value="TF_fork_head_CS_2"/>
</dbReference>
<evidence type="ECO:0000256" key="3">
    <source>
        <dbReference type="ARBA" id="ARBA00023125"/>
    </source>
</evidence>
<feature type="DNA-binding region" description="Fork-head" evidence="6">
    <location>
        <begin position="358"/>
        <end position="453"/>
    </location>
</feature>
<evidence type="ECO:0000256" key="7">
    <source>
        <dbReference type="SAM" id="MobiDB-lite"/>
    </source>
</evidence>
<evidence type="ECO:0000256" key="1">
    <source>
        <dbReference type="ARBA" id="ARBA00004123"/>
    </source>
</evidence>
<dbReference type="Gene3D" id="1.10.10.10">
    <property type="entry name" value="Winged helix-like DNA-binding domain superfamily/Winged helix DNA-binding domain"/>
    <property type="match status" value="1"/>
</dbReference>
<feature type="region of interest" description="Disordered" evidence="7">
    <location>
        <begin position="712"/>
        <end position="739"/>
    </location>
</feature>
<dbReference type="PROSITE" id="PS00657">
    <property type="entry name" value="FORK_HEAD_1"/>
    <property type="match status" value="1"/>
</dbReference>
<keyword evidence="5 6" id="KW-0539">Nucleus</keyword>
<dbReference type="InterPro" id="IPR036390">
    <property type="entry name" value="WH_DNA-bd_sf"/>
</dbReference>
<feature type="region of interest" description="Disordered" evidence="7">
    <location>
        <begin position="458"/>
        <end position="478"/>
    </location>
</feature>
<feature type="region of interest" description="Disordered" evidence="7">
    <location>
        <begin position="255"/>
        <end position="280"/>
    </location>
</feature>
<keyword evidence="2" id="KW-0805">Transcription regulation</keyword>
<dbReference type="SMART" id="SM00240">
    <property type="entry name" value="FHA"/>
    <property type="match status" value="1"/>
</dbReference>
<comment type="subcellular location">
    <subcellularLocation>
        <location evidence="1 6">Nucleus</location>
    </subcellularLocation>
</comment>
<dbReference type="STRING" id="6573.A0A210QCN2"/>
<dbReference type="PROSITE" id="PS50006">
    <property type="entry name" value="FHA_DOMAIN"/>
    <property type="match status" value="1"/>
</dbReference>
<feature type="region of interest" description="Disordered" evidence="7">
    <location>
        <begin position="331"/>
        <end position="360"/>
    </location>
</feature>
<dbReference type="SUPFAM" id="SSF49879">
    <property type="entry name" value="SMAD/FHA domain"/>
    <property type="match status" value="1"/>
</dbReference>
<feature type="domain" description="FHA" evidence="8">
    <location>
        <begin position="172"/>
        <end position="224"/>
    </location>
</feature>
<dbReference type="PANTHER" id="PTHR45881:SF7">
    <property type="entry name" value="CHECKPOINT SUPPRESSOR 1-LIKE, ISOFORM A-RELATED"/>
    <property type="match status" value="1"/>
</dbReference>
<keyword evidence="11" id="KW-1185">Reference proteome</keyword>
<evidence type="ECO:0000256" key="4">
    <source>
        <dbReference type="ARBA" id="ARBA00023163"/>
    </source>
</evidence>
<evidence type="ECO:0000259" key="9">
    <source>
        <dbReference type="PROSITE" id="PS50039"/>
    </source>
</evidence>
<evidence type="ECO:0000313" key="10">
    <source>
        <dbReference type="EMBL" id="OWF46479.1"/>
    </source>
</evidence>
<evidence type="ECO:0000256" key="5">
    <source>
        <dbReference type="ARBA" id="ARBA00023242"/>
    </source>
</evidence>
<dbReference type="GO" id="GO:0000981">
    <property type="term" value="F:DNA-binding transcription factor activity, RNA polymerase II-specific"/>
    <property type="evidence" value="ECO:0007669"/>
    <property type="project" value="TreeGrafter"/>
</dbReference>
<feature type="compositionally biased region" description="Basic and acidic residues" evidence="7">
    <location>
        <begin position="724"/>
        <end position="739"/>
    </location>
</feature>
<dbReference type="CDD" id="cd22688">
    <property type="entry name" value="FHA_FOXK"/>
    <property type="match status" value="1"/>
</dbReference>
<evidence type="ECO:0000259" key="8">
    <source>
        <dbReference type="PROSITE" id="PS50006"/>
    </source>
</evidence>
<dbReference type="InterPro" id="IPR036388">
    <property type="entry name" value="WH-like_DNA-bd_sf"/>
</dbReference>
<organism evidence="10 11">
    <name type="scientific">Mizuhopecten yessoensis</name>
    <name type="common">Japanese scallop</name>
    <name type="synonym">Patinopecten yessoensis</name>
    <dbReference type="NCBI Taxonomy" id="6573"/>
    <lineage>
        <taxon>Eukaryota</taxon>
        <taxon>Metazoa</taxon>
        <taxon>Spiralia</taxon>
        <taxon>Lophotrochozoa</taxon>
        <taxon>Mollusca</taxon>
        <taxon>Bivalvia</taxon>
        <taxon>Autobranchia</taxon>
        <taxon>Pteriomorphia</taxon>
        <taxon>Pectinida</taxon>
        <taxon>Pectinoidea</taxon>
        <taxon>Pectinidae</taxon>
        <taxon>Mizuhopecten</taxon>
    </lineage>
</organism>